<protein>
    <recommendedName>
        <fullName evidence="4">Lipoprotein</fullName>
    </recommendedName>
</protein>
<reference evidence="3" key="1">
    <citation type="submission" date="2016-10" db="EMBL/GenBank/DDBJ databases">
        <authorList>
            <person name="Varghese N."/>
            <person name="Submissions S."/>
        </authorList>
    </citation>
    <scope>NUCLEOTIDE SEQUENCE [LARGE SCALE GENOMIC DNA]</scope>
    <source>
        <strain evidence="3">IBRC-M 10043</strain>
    </source>
</reference>
<feature type="compositionally biased region" description="Basic and acidic residues" evidence="1">
    <location>
        <begin position="59"/>
        <end position="68"/>
    </location>
</feature>
<evidence type="ECO:0008006" key="4">
    <source>
        <dbReference type="Google" id="ProtNLM"/>
    </source>
</evidence>
<feature type="compositionally biased region" description="Polar residues" evidence="1">
    <location>
        <begin position="34"/>
        <end position="58"/>
    </location>
</feature>
<dbReference type="Proteomes" id="UP000198775">
    <property type="component" value="Unassembled WGS sequence"/>
</dbReference>
<feature type="region of interest" description="Disordered" evidence="1">
    <location>
        <begin position="28"/>
        <end position="68"/>
    </location>
</feature>
<proteinExistence type="predicted"/>
<dbReference type="EMBL" id="FOCX01000012">
    <property type="protein sequence ID" value="SEO40889.1"/>
    <property type="molecule type" value="Genomic_DNA"/>
</dbReference>
<name>A0A1H8PFX0_9EURY</name>
<dbReference type="PROSITE" id="PS51257">
    <property type="entry name" value="PROKAR_LIPOPROTEIN"/>
    <property type="match status" value="1"/>
</dbReference>
<organism evidence="2 3">
    <name type="scientific">Halorientalis persicus</name>
    <dbReference type="NCBI Taxonomy" id="1367881"/>
    <lineage>
        <taxon>Archaea</taxon>
        <taxon>Methanobacteriati</taxon>
        <taxon>Methanobacteriota</taxon>
        <taxon>Stenosarchaea group</taxon>
        <taxon>Halobacteria</taxon>
        <taxon>Halobacteriales</taxon>
        <taxon>Haloarculaceae</taxon>
        <taxon>Halorientalis</taxon>
    </lineage>
</organism>
<accession>A0A1H8PFX0</accession>
<gene>
    <name evidence="2" type="ORF">SAMN05216388_101239</name>
</gene>
<evidence type="ECO:0000256" key="1">
    <source>
        <dbReference type="SAM" id="MobiDB-lite"/>
    </source>
</evidence>
<evidence type="ECO:0000313" key="3">
    <source>
        <dbReference type="Proteomes" id="UP000198775"/>
    </source>
</evidence>
<evidence type="ECO:0000313" key="2">
    <source>
        <dbReference type="EMBL" id="SEO40889.1"/>
    </source>
</evidence>
<dbReference type="RefSeq" id="WP_139203517.1">
    <property type="nucleotide sequence ID" value="NZ_FOCX01000012.1"/>
</dbReference>
<dbReference type="OrthoDB" id="372744at2157"/>
<dbReference type="AlphaFoldDB" id="A0A1H8PFX0"/>
<sequence>MSNMLKNLTVVLMVSVMLITAGCSGIIPDKKENTNNTTQHINETTIPSPVNYTDNNNTETEKPVEKPENEHRFRDLLRSGLNKTNIKGLNYKKNNTTLDISYYGDFSNESRTTRELSFIAASFAEVVNKSYNSKPGWGISRLHITGKSANDSVVWDSIIEDWWAMKYINDDWSFNNYLDAIVASGELWNISTAQPPHDGDVYIDNLGSDLQNRTDIRVLSLDKHGGEAFLTYETDHELNSSQYFDEVANVVDVYKNLTLPRSLNRTDGWYAGVLNIEIRNGNDTLEWYRYQIRWAEERVRGEMTREEEAGRLRLSRFLEKDRLRDEPDSDE</sequence>
<keyword evidence="3" id="KW-1185">Reference proteome</keyword>